<dbReference type="EMBL" id="FZNT01000003">
    <property type="protein sequence ID" value="SNR44097.1"/>
    <property type="molecule type" value="Genomic_DNA"/>
</dbReference>
<sequence length="672" mass="77117">MKKVLFTLILALVANSLMAQDYKFGKVSKEELEEQFYAKDSSANAVILYKNRKTDFRYMQGEGFQVITEVHERIKIYNSEGYDWATKEIDLYQSSSGSGREEVAGLKAVTYNLEGGKVLKSNLEKNEIFKDEKNKYWIEEKFTMPNLKEGCIVEWKYKINSPFRSIEDVQFQYAIPVKKMNIKIETPEYFVYKKRSKGYFRAYPKVEKKHEKITINTKNRSSGDIVRTTYSSSSIDYVSTVETYDITDVPALLEEPYVNNIDNYRSMMEYEFSELHWPNEPIEYFSNTWEDVTKTIYRDSDFSDQIYKSNHFEVDLALVLASAKTEAEKITAIFELIKHKIKWNDYTGITTFNGTKKAYKEGVGNAADINLNLVSMLNSAGFNANPVIISTRSHGIPLYPTLNGFNFVIAAVELEGGLVLLDATDTYSTPNNLPLRDLNWNGRLIRKDGSSESVNLIPTEPSTESVYMMVSFDEEGEATGMYRKSYYNLNAQNYRNKKGKLKDEDIIAKIEAQNSGIEIGDFKIQNKENSYKPLVEMYKFNSESMVDKIGNKIYLNPLLFNATTVNPFKLENREYPIDFGTPISEKNNIVITIPEGYSVVSIPEVLKIGLSNNFGIYTYKVINKGNKIMVQSNLKINTAIFPAQNYQEIKEFYSLIVNKNLEKIVLEKTTTL</sequence>
<protein>
    <recommendedName>
        <fullName evidence="4">DUF3857 domain-containing protein</fullName>
    </recommendedName>
</protein>
<reference evidence="2 3" key="1">
    <citation type="submission" date="2017-06" db="EMBL/GenBank/DDBJ databases">
        <authorList>
            <person name="Kim H.J."/>
            <person name="Triplett B.A."/>
        </authorList>
    </citation>
    <scope>NUCLEOTIDE SEQUENCE [LARGE SCALE GENOMIC DNA]</scope>
    <source>
        <strain evidence="2 3">DSM 29150</strain>
    </source>
</reference>
<dbReference type="Proteomes" id="UP000198384">
    <property type="component" value="Unassembled WGS sequence"/>
</dbReference>
<feature type="chain" id="PRO_5011969231" description="DUF3857 domain-containing protein" evidence="1">
    <location>
        <begin position="20"/>
        <end position="672"/>
    </location>
</feature>
<proteinExistence type="predicted"/>
<accession>A0A238WCG3</accession>
<evidence type="ECO:0000256" key="1">
    <source>
        <dbReference type="SAM" id="SignalP"/>
    </source>
</evidence>
<evidence type="ECO:0000313" key="2">
    <source>
        <dbReference type="EMBL" id="SNR44097.1"/>
    </source>
</evidence>
<gene>
    <name evidence="2" type="ORF">SAMN06265371_10368</name>
</gene>
<evidence type="ECO:0000313" key="3">
    <source>
        <dbReference type="Proteomes" id="UP000198384"/>
    </source>
</evidence>
<keyword evidence="3" id="KW-1185">Reference proteome</keyword>
<feature type="signal peptide" evidence="1">
    <location>
        <begin position="1"/>
        <end position="19"/>
    </location>
</feature>
<evidence type="ECO:0008006" key="4">
    <source>
        <dbReference type="Google" id="ProtNLM"/>
    </source>
</evidence>
<dbReference type="Gene3D" id="2.60.40.3140">
    <property type="match status" value="1"/>
</dbReference>
<keyword evidence="1" id="KW-0732">Signal</keyword>
<organism evidence="2 3">
    <name type="scientific">Lutibacter agarilyticus</name>
    <dbReference type="NCBI Taxonomy" id="1109740"/>
    <lineage>
        <taxon>Bacteria</taxon>
        <taxon>Pseudomonadati</taxon>
        <taxon>Bacteroidota</taxon>
        <taxon>Flavobacteriia</taxon>
        <taxon>Flavobacteriales</taxon>
        <taxon>Flavobacteriaceae</taxon>
        <taxon>Lutibacter</taxon>
    </lineage>
</organism>
<dbReference type="OrthoDB" id="98874at2"/>
<name>A0A238WCG3_9FLAO</name>
<dbReference type="Gene3D" id="3.10.620.30">
    <property type="match status" value="1"/>
</dbReference>
<dbReference type="AlphaFoldDB" id="A0A238WCG3"/>
<dbReference type="Gene3D" id="2.60.120.1130">
    <property type="match status" value="1"/>
</dbReference>
<dbReference type="RefSeq" id="WP_089380750.1">
    <property type="nucleotide sequence ID" value="NZ_FZNT01000003.1"/>
</dbReference>